<dbReference type="OrthoDB" id="10447154at2759"/>
<reference evidence="1 2" key="1">
    <citation type="submission" date="2018-02" db="EMBL/GenBank/DDBJ databases">
        <title>Draft genome of wild Prunus yedoensis var. nudiflora.</title>
        <authorList>
            <person name="Baek S."/>
            <person name="Kim J.-H."/>
            <person name="Choi K."/>
            <person name="Kim G.-B."/>
            <person name="Cho A."/>
            <person name="Jang H."/>
            <person name="Shin C.-H."/>
            <person name="Yu H.-J."/>
            <person name="Mun J.-H."/>
        </authorList>
    </citation>
    <scope>NUCLEOTIDE SEQUENCE [LARGE SCALE GENOMIC DNA]</scope>
    <source>
        <strain evidence="2">cv. Jeju island</strain>
        <tissue evidence="1">Leaf</tissue>
    </source>
</reference>
<evidence type="ECO:0000313" key="2">
    <source>
        <dbReference type="Proteomes" id="UP000250321"/>
    </source>
</evidence>
<evidence type="ECO:0000313" key="1">
    <source>
        <dbReference type="EMBL" id="PQQ18688.1"/>
    </source>
</evidence>
<comment type="caution">
    <text evidence="1">The sequence shown here is derived from an EMBL/GenBank/DDBJ whole genome shotgun (WGS) entry which is preliminary data.</text>
</comment>
<proteinExistence type="predicted"/>
<dbReference type="AlphaFoldDB" id="A0A314ZN83"/>
<accession>A0A314ZN83</accession>
<organism evidence="1 2">
    <name type="scientific">Prunus yedoensis var. nudiflora</name>
    <dbReference type="NCBI Taxonomy" id="2094558"/>
    <lineage>
        <taxon>Eukaryota</taxon>
        <taxon>Viridiplantae</taxon>
        <taxon>Streptophyta</taxon>
        <taxon>Embryophyta</taxon>
        <taxon>Tracheophyta</taxon>
        <taxon>Spermatophyta</taxon>
        <taxon>Magnoliopsida</taxon>
        <taxon>eudicotyledons</taxon>
        <taxon>Gunneridae</taxon>
        <taxon>Pentapetalae</taxon>
        <taxon>rosids</taxon>
        <taxon>fabids</taxon>
        <taxon>Rosales</taxon>
        <taxon>Rosaceae</taxon>
        <taxon>Amygdaloideae</taxon>
        <taxon>Amygdaleae</taxon>
        <taxon>Prunus</taxon>
    </lineage>
</organism>
<sequence length="82" mass="9017">MTQLPLPPLNKMSQTTINFILAMVRSYVDEDMANELLMGGGSDGCYGAARLGVKLFGELTFMVLPQGSFSRDLWSQQAVRTT</sequence>
<name>A0A314ZN83_PRUYE</name>
<keyword evidence="2" id="KW-1185">Reference proteome</keyword>
<dbReference type="EMBL" id="PJQY01000099">
    <property type="protein sequence ID" value="PQQ18688.1"/>
    <property type="molecule type" value="Genomic_DNA"/>
</dbReference>
<protein>
    <submittedName>
        <fullName evidence="1">Uncharacterized protein</fullName>
    </submittedName>
</protein>
<gene>
    <name evidence="1" type="ORF">Pyn_30045</name>
</gene>
<dbReference type="Proteomes" id="UP000250321">
    <property type="component" value="Unassembled WGS sequence"/>
</dbReference>